<evidence type="ECO:0000313" key="6">
    <source>
        <dbReference type="Proteomes" id="UP000007963"/>
    </source>
</evidence>
<dbReference type="HOGENOM" id="CLU_028429_0_0_1"/>
<evidence type="ECO:0000259" key="3">
    <source>
        <dbReference type="Pfam" id="PF24809"/>
    </source>
</evidence>
<accession>Q0CBT7</accession>
<dbReference type="RefSeq" id="XP_001217433.1">
    <property type="nucleotide sequence ID" value="XM_001217432.1"/>
</dbReference>
<dbReference type="AlphaFoldDB" id="Q0CBT7"/>
<keyword evidence="1" id="KW-0677">Repeat</keyword>
<reference evidence="6" key="1">
    <citation type="submission" date="2005-09" db="EMBL/GenBank/DDBJ databases">
        <title>Annotation of the Aspergillus terreus NIH2624 genome.</title>
        <authorList>
            <person name="Birren B.W."/>
            <person name="Lander E.S."/>
            <person name="Galagan J.E."/>
            <person name="Nusbaum C."/>
            <person name="Devon K."/>
            <person name="Henn M."/>
            <person name="Ma L.-J."/>
            <person name="Jaffe D.B."/>
            <person name="Butler J."/>
            <person name="Alvarez P."/>
            <person name="Gnerre S."/>
            <person name="Grabherr M."/>
            <person name="Kleber M."/>
            <person name="Mauceli E.W."/>
            <person name="Brockman W."/>
            <person name="Rounsley S."/>
            <person name="Young S.K."/>
            <person name="LaButti K."/>
            <person name="Pushparaj V."/>
            <person name="DeCaprio D."/>
            <person name="Crawford M."/>
            <person name="Koehrsen M."/>
            <person name="Engels R."/>
            <person name="Montgomery P."/>
            <person name="Pearson M."/>
            <person name="Howarth C."/>
            <person name="Larson L."/>
            <person name="Luoma S."/>
            <person name="White J."/>
            <person name="Alvarado L."/>
            <person name="Kodira C.D."/>
            <person name="Zeng Q."/>
            <person name="Oleary S."/>
            <person name="Yandava C."/>
            <person name="Denning D.W."/>
            <person name="Nierman W.C."/>
            <person name="Milne T."/>
            <person name="Madden K."/>
        </authorList>
    </citation>
    <scope>NUCLEOTIDE SEQUENCE [LARGE SCALE GENOMIC DNA]</scope>
    <source>
        <strain evidence="6">NIH 2624 / FGSC A1156</strain>
    </source>
</reference>
<dbReference type="Proteomes" id="UP000007963">
    <property type="component" value="Unassembled WGS sequence"/>
</dbReference>
<dbReference type="InterPro" id="IPR056884">
    <property type="entry name" value="NPHP3-like_N"/>
</dbReference>
<dbReference type="InterPro" id="IPR056125">
    <property type="entry name" value="DUF7708"/>
</dbReference>
<dbReference type="OrthoDB" id="4449313at2759"/>
<dbReference type="VEuPathDB" id="FungiDB:ATEG_08847"/>
<evidence type="ECO:0000313" key="5">
    <source>
        <dbReference type="EMBL" id="EAU30979.1"/>
    </source>
</evidence>
<dbReference type="EMBL" id="CH476606">
    <property type="protein sequence ID" value="EAU30979.1"/>
    <property type="molecule type" value="Genomic_DNA"/>
</dbReference>
<name>Q0CBT7_ASPTN</name>
<dbReference type="GeneID" id="4323080"/>
<dbReference type="STRING" id="341663.Q0CBT7"/>
<dbReference type="eggNOG" id="ENOG502SR7Q">
    <property type="taxonomic scope" value="Eukaryota"/>
</dbReference>
<feature type="domain" description="DUF7708" evidence="3">
    <location>
        <begin position="118"/>
        <end position="242"/>
    </location>
</feature>
<gene>
    <name evidence="5" type="ORF">ATEG_08847</name>
</gene>
<feature type="domain" description="Nephrocystin 3-like N-terminal" evidence="4">
    <location>
        <begin position="321"/>
        <end position="500"/>
    </location>
</feature>
<dbReference type="Pfam" id="PF24809">
    <property type="entry name" value="DUF7708"/>
    <property type="match status" value="1"/>
</dbReference>
<proteinExistence type="predicted"/>
<protein>
    <submittedName>
        <fullName evidence="5">Uncharacterized protein</fullName>
    </submittedName>
</protein>
<dbReference type="Pfam" id="PF24883">
    <property type="entry name" value="NPHP3_N"/>
    <property type="match status" value="1"/>
</dbReference>
<keyword evidence="2" id="KW-0175">Coiled coil</keyword>
<dbReference type="OMA" id="QCWLSPV"/>
<feature type="coiled-coil region" evidence="2">
    <location>
        <begin position="245"/>
        <end position="272"/>
    </location>
</feature>
<evidence type="ECO:0000256" key="2">
    <source>
        <dbReference type="SAM" id="Coils"/>
    </source>
</evidence>
<sequence length="535" mass="61347">MSAERKNRFPRCSDRDLYMNLSKIRKTHRADKNRETIKRCEDAQRQLRESVLERRGFSNAEKRSVQLTCIEDFRAYWTQATNAQGDFDGEHEAGCGLCARRYQSSAELVVGFMDDFNPILSAVKDFAAPYGGLAIGIISLVFVVARNKNTVEDTLASTISEIRNRLPGIDLYQRIYDDDHPLDHSIQAQIVAAYQSFIDFCIAATKYYKSSPVHRWLRALGLSQSLANSATDVQNSFVNIERTSHELLAKSVDEIKGENKELRDQLTNSDKDAFEQTFRLGVFSEELQENDLATYRQRLATDLELNFQGFQQLRGPHFDEFTSSGVYRQWDTSLQPRLLILSGRNFPGLSSPQSWLSWVATSTIERQRRSSAYCAYYIVTEQGATLYQVLPSILLQLIAKKKDMLRMDDQRDGLRAELHEFQQSEKTGIPNKYGNDGRTDVLLKIATRVVRFFSRSDEVYIIVDRADLCTDIANYDHRGSLVRALVQMVSSAHCRIKILVVIKSSVWDVREHQDELRICSHDQVVVHTMDQNMLY</sequence>
<evidence type="ECO:0000259" key="4">
    <source>
        <dbReference type="Pfam" id="PF24883"/>
    </source>
</evidence>
<evidence type="ECO:0000256" key="1">
    <source>
        <dbReference type="ARBA" id="ARBA00022737"/>
    </source>
</evidence>
<organism evidence="5 6">
    <name type="scientific">Aspergillus terreus (strain NIH 2624 / FGSC A1156)</name>
    <dbReference type="NCBI Taxonomy" id="341663"/>
    <lineage>
        <taxon>Eukaryota</taxon>
        <taxon>Fungi</taxon>
        <taxon>Dikarya</taxon>
        <taxon>Ascomycota</taxon>
        <taxon>Pezizomycotina</taxon>
        <taxon>Eurotiomycetes</taxon>
        <taxon>Eurotiomycetidae</taxon>
        <taxon>Eurotiales</taxon>
        <taxon>Aspergillaceae</taxon>
        <taxon>Aspergillus</taxon>
        <taxon>Aspergillus subgen. Circumdati</taxon>
    </lineage>
</organism>